<organism evidence="1 2">
    <name type="scientific">Haladaptatus litoreus</name>
    <dbReference type="NCBI Taxonomy" id="553468"/>
    <lineage>
        <taxon>Archaea</taxon>
        <taxon>Methanobacteriati</taxon>
        <taxon>Methanobacteriota</taxon>
        <taxon>Stenosarchaea group</taxon>
        <taxon>Halobacteria</taxon>
        <taxon>Halobacteriales</taxon>
        <taxon>Haladaptataceae</taxon>
        <taxon>Haladaptatus</taxon>
    </lineage>
</organism>
<gene>
    <name evidence="1" type="ORF">SAMN05421858_3997</name>
</gene>
<name>A0A1N7E3Y5_9EURY</name>
<proteinExistence type="predicted"/>
<sequence>MPAARCRHCGSEMLCSTYPKATKWYHDHLRKNHPKAWLRA</sequence>
<protein>
    <recommendedName>
        <fullName evidence="3">C2H2-type domain-containing protein</fullName>
    </recommendedName>
</protein>
<reference evidence="2" key="1">
    <citation type="submission" date="2017-01" db="EMBL/GenBank/DDBJ databases">
        <authorList>
            <person name="Varghese N."/>
            <person name="Submissions S."/>
        </authorList>
    </citation>
    <scope>NUCLEOTIDE SEQUENCE [LARGE SCALE GENOMIC DNA]</scope>
    <source>
        <strain evidence="2">CGMCC 1.7737</strain>
    </source>
</reference>
<dbReference type="AlphaFoldDB" id="A0A1N7E3Y5"/>
<dbReference type="Proteomes" id="UP000186914">
    <property type="component" value="Unassembled WGS sequence"/>
</dbReference>
<evidence type="ECO:0000313" key="2">
    <source>
        <dbReference type="Proteomes" id="UP000186914"/>
    </source>
</evidence>
<evidence type="ECO:0000313" key="1">
    <source>
        <dbReference type="EMBL" id="SIR82780.1"/>
    </source>
</evidence>
<accession>A0A1N7E3Y5</accession>
<evidence type="ECO:0008006" key="3">
    <source>
        <dbReference type="Google" id="ProtNLM"/>
    </source>
</evidence>
<keyword evidence="2" id="KW-1185">Reference proteome</keyword>
<dbReference type="EMBL" id="FTNO01000005">
    <property type="protein sequence ID" value="SIR82780.1"/>
    <property type="molecule type" value="Genomic_DNA"/>
</dbReference>